<comment type="caution">
    <text evidence="7">The sequence shown here is derived from an EMBL/GenBank/DDBJ whole genome shotgun (WGS) entry which is preliminary data.</text>
</comment>
<dbReference type="Pfam" id="PF01850">
    <property type="entry name" value="PIN"/>
    <property type="match status" value="1"/>
</dbReference>
<dbReference type="EMBL" id="RQFL01000011">
    <property type="protein sequence ID" value="TGK93914.1"/>
    <property type="molecule type" value="Genomic_DNA"/>
</dbReference>
<keyword evidence="3" id="KW-0479">Metal-binding</keyword>
<keyword evidence="10" id="KW-1185">Reference proteome</keyword>
<dbReference type="AlphaFoldDB" id="A0A4R9IPU2"/>
<dbReference type="GO" id="GO:0046872">
    <property type="term" value="F:metal ion binding"/>
    <property type="evidence" value="ECO:0007669"/>
    <property type="project" value="UniProtKB-KW"/>
</dbReference>
<keyword evidence="2" id="KW-0540">Nuclease</keyword>
<dbReference type="RefSeq" id="WP_135747446.1">
    <property type="nucleotide sequence ID" value="NZ_RQFL01000011.1"/>
</dbReference>
<dbReference type="GO" id="GO:0016787">
    <property type="term" value="F:hydrolase activity"/>
    <property type="evidence" value="ECO:0007669"/>
    <property type="project" value="UniProtKB-KW"/>
</dbReference>
<reference evidence="8" key="1">
    <citation type="submission" date="2018-10" db="EMBL/GenBank/DDBJ databases">
        <authorList>
            <person name="Vincent A.T."/>
            <person name="Schiettekatte O."/>
            <person name="Bourhy P."/>
            <person name="Veyrier F.J."/>
            <person name="Picardeau M."/>
        </authorList>
    </citation>
    <scope>NUCLEOTIDE SEQUENCE</scope>
    <source>
        <strain evidence="8">201800281</strain>
    </source>
</reference>
<gene>
    <name evidence="7" type="ORF">EHQ23_00410</name>
    <name evidence="8" type="ORF">EHQ26_07800</name>
</gene>
<protein>
    <submittedName>
        <fullName evidence="7">PIN domain-containing protein</fullName>
    </submittedName>
</protein>
<dbReference type="Gene3D" id="3.40.50.1010">
    <property type="entry name" value="5'-nuclease"/>
    <property type="match status" value="1"/>
</dbReference>
<dbReference type="OrthoDB" id="9811788at2"/>
<dbReference type="InterPro" id="IPR051749">
    <property type="entry name" value="PINc/VapC_TA_RNase"/>
</dbReference>
<dbReference type="GO" id="GO:0004540">
    <property type="term" value="F:RNA nuclease activity"/>
    <property type="evidence" value="ECO:0007669"/>
    <property type="project" value="TreeGrafter"/>
</dbReference>
<dbReference type="SUPFAM" id="SSF88723">
    <property type="entry name" value="PIN domain-like"/>
    <property type="match status" value="1"/>
</dbReference>
<proteinExistence type="predicted"/>
<evidence type="ECO:0000313" key="7">
    <source>
        <dbReference type="EMBL" id="TGK90065.1"/>
    </source>
</evidence>
<dbReference type="InterPro" id="IPR029060">
    <property type="entry name" value="PIN-like_dom_sf"/>
</dbReference>
<evidence type="ECO:0000256" key="2">
    <source>
        <dbReference type="ARBA" id="ARBA00022722"/>
    </source>
</evidence>
<evidence type="ECO:0000256" key="1">
    <source>
        <dbReference type="ARBA" id="ARBA00022649"/>
    </source>
</evidence>
<dbReference type="Proteomes" id="UP000297918">
    <property type="component" value="Unassembled WGS sequence"/>
</dbReference>
<dbReference type="InterPro" id="IPR002716">
    <property type="entry name" value="PIN_dom"/>
</dbReference>
<name>A0A4R9IPU2_9LEPT</name>
<organism evidence="7 9">
    <name type="scientific">Leptospira bourretii</name>
    <dbReference type="NCBI Taxonomy" id="2484962"/>
    <lineage>
        <taxon>Bacteria</taxon>
        <taxon>Pseudomonadati</taxon>
        <taxon>Spirochaetota</taxon>
        <taxon>Spirochaetia</taxon>
        <taxon>Leptospirales</taxon>
        <taxon>Leptospiraceae</taxon>
        <taxon>Leptospira</taxon>
    </lineage>
</organism>
<sequence>MSQVVLDSSIWIEYFRNSNTKISSQVDSLIDSGNIYTNELILAELVPFLKLKKQNQLIQILESIECLKLNIDWKQLIDYQTLIIRNGINRVGIQDLIIAQNIIQYQATLFTLDKHFKLISKFIKLSLF</sequence>
<evidence type="ECO:0000256" key="3">
    <source>
        <dbReference type="ARBA" id="ARBA00022723"/>
    </source>
</evidence>
<evidence type="ECO:0000256" key="4">
    <source>
        <dbReference type="ARBA" id="ARBA00022801"/>
    </source>
</evidence>
<dbReference type="EMBL" id="RQFM01000006">
    <property type="protein sequence ID" value="TGK90065.1"/>
    <property type="molecule type" value="Genomic_DNA"/>
</dbReference>
<evidence type="ECO:0000313" key="8">
    <source>
        <dbReference type="EMBL" id="TGK93914.1"/>
    </source>
</evidence>
<evidence type="ECO:0000313" key="9">
    <source>
        <dbReference type="Proteomes" id="UP000297394"/>
    </source>
</evidence>
<evidence type="ECO:0000256" key="5">
    <source>
        <dbReference type="ARBA" id="ARBA00022842"/>
    </source>
</evidence>
<keyword evidence="5" id="KW-0460">Magnesium</keyword>
<reference evidence="7 9" key="2">
    <citation type="journal article" date="2019" name="PLoS Negl. Trop. Dis.">
        <title>Revisiting the worldwide diversity of Leptospira species in the environment.</title>
        <authorList>
            <person name="Vincent A.T."/>
            <person name="Schiettekatte O."/>
            <person name="Bourhy P."/>
            <person name="Veyrier F.J."/>
            <person name="Picardeau M."/>
        </authorList>
    </citation>
    <scope>NUCLEOTIDE SEQUENCE [LARGE SCALE GENOMIC DNA]</scope>
    <source>
        <strain evidence="7 9">201800280</strain>
        <strain evidence="8">201800281</strain>
    </source>
</reference>
<dbReference type="PANTHER" id="PTHR42740:SF1">
    <property type="entry name" value="RIBONUCLEASE VAPC3"/>
    <property type="match status" value="1"/>
</dbReference>
<dbReference type="Proteomes" id="UP000297394">
    <property type="component" value="Unassembled WGS sequence"/>
</dbReference>
<keyword evidence="1" id="KW-1277">Toxin-antitoxin system</keyword>
<keyword evidence="4" id="KW-0378">Hydrolase</keyword>
<evidence type="ECO:0000313" key="10">
    <source>
        <dbReference type="Proteomes" id="UP000297918"/>
    </source>
</evidence>
<accession>A0A4R9IPU2</accession>
<feature type="domain" description="PIN" evidence="6">
    <location>
        <begin position="4"/>
        <end position="119"/>
    </location>
</feature>
<evidence type="ECO:0000259" key="6">
    <source>
        <dbReference type="Pfam" id="PF01850"/>
    </source>
</evidence>
<dbReference type="PANTHER" id="PTHR42740">
    <property type="entry name" value="RIBONUCLEASE VAPC3"/>
    <property type="match status" value="1"/>
</dbReference>